<evidence type="ECO:0000313" key="2">
    <source>
        <dbReference type="Proteomes" id="UP000735302"/>
    </source>
</evidence>
<name>A0AAV4C991_9GAST</name>
<dbReference type="Proteomes" id="UP000735302">
    <property type="component" value="Unassembled WGS sequence"/>
</dbReference>
<accession>A0AAV4C991</accession>
<dbReference type="EMBL" id="BLXT01006043">
    <property type="protein sequence ID" value="GFO28463.1"/>
    <property type="molecule type" value="Genomic_DNA"/>
</dbReference>
<keyword evidence="2" id="KW-1185">Reference proteome</keyword>
<dbReference type="AlphaFoldDB" id="A0AAV4C991"/>
<sequence length="103" mass="11715">MVSVYCPDICRVQARHSGEPDAPRTAKKDLGSTNAIEKVMRDKKPFPYFSLCPISQNQQMIIPLEWAYLRLSLTLFLYRLFTCFGPTAVHATLIQLASGPRQR</sequence>
<reference evidence="1 2" key="1">
    <citation type="journal article" date="2021" name="Elife">
        <title>Chloroplast acquisition without the gene transfer in kleptoplastic sea slugs, Plakobranchus ocellatus.</title>
        <authorList>
            <person name="Maeda T."/>
            <person name="Takahashi S."/>
            <person name="Yoshida T."/>
            <person name="Shimamura S."/>
            <person name="Takaki Y."/>
            <person name="Nagai Y."/>
            <person name="Toyoda A."/>
            <person name="Suzuki Y."/>
            <person name="Arimoto A."/>
            <person name="Ishii H."/>
            <person name="Satoh N."/>
            <person name="Nishiyama T."/>
            <person name="Hasebe M."/>
            <person name="Maruyama T."/>
            <person name="Minagawa J."/>
            <person name="Obokata J."/>
            <person name="Shigenobu S."/>
        </authorList>
    </citation>
    <scope>NUCLEOTIDE SEQUENCE [LARGE SCALE GENOMIC DNA]</scope>
</reference>
<comment type="caution">
    <text evidence="1">The sequence shown here is derived from an EMBL/GenBank/DDBJ whole genome shotgun (WGS) entry which is preliminary data.</text>
</comment>
<protein>
    <submittedName>
        <fullName evidence="1">Uncharacterized protein</fullName>
    </submittedName>
</protein>
<organism evidence="1 2">
    <name type="scientific">Plakobranchus ocellatus</name>
    <dbReference type="NCBI Taxonomy" id="259542"/>
    <lineage>
        <taxon>Eukaryota</taxon>
        <taxon>Metazoa</taxon>
        <taxon>Spiralia</taxon>
        <taxon>Lophotrochozoa</taxon>
        <taxon>Mollusca</taxon>
        <taxon>Gastropoda</taxon>
        <taxon>Heterobranchia</taxon>
        <taxon>Euthyneura</taxon>
        <taxon>Panpulmonata</taxon>
        <taxon>Sacoglossa</taxon>
        <taxon>Placobranchoidea</taxon>
        <taxon>Plakobranchidae</taxon>
        <taxon>Plakobranchus</taxon>
    </lineage>
</organism>
<proteinExistence type="predicted"/>
<gene>
    <name evidence="1" type="ORF">PoB_005496800</name>
</gene>
<evidence type="ECO:0000313" key="1">
    <source>
        <dbReference type="EMBL" id="GFO28463.1"/>
    </source>
</evidence>